<name>A0A1W5Q0A5_9VIRU</name>
<dbReference type="Gene3D" id="3.40.1310.20">
    <property type="match status" value="1"/>
</dbReference>
<feature type="region of interest" description="Disordered" evidence="1">
    <location>
        <begin position="266"/>
        <end position="288"/>
    </location>
</feature>
<reference evidence="2 3" key="1">
    <citation type="submission" date="2015-11" db="EMBL/GenBank/DDBJ databases">
        <title>Gut virome of resus macaques with acute and chronic diarrhea versus healthy controlls.</title>
        <authorList>
            <person name="Kapusinszky B."/>
            <person name="Ardeshir A."/>
            <person name="Mulvaney U."/>
            <person name="Deng X."/>
            <person name="Delwart E.L."/>
        </authorList>
    </citation>
    <scope>NUCLEOTIDE SEQUENCE [LARGE SCALE GENOMIC DNA]</scope>
    <source>
        <strain evidence="2">Cg5878</strain>
    </source>
</reference>
<feature type="compositionally biased region" description="Basic and acidic residues" evidence="1">
    <location>
        <begin position="279"/>
        <end position="288"/>
    </location>
</feature>
<protein>
    <submittedName>
        <fullName evidence="2">Rep</fullName>
    </submittedName>
</protein>
<sequence length="288" mass="33639">MRRIRETMGKTYMLTIPRNDTYREGNKIFAWFRKNDIHKWVLGAEKGSGGYEHWQMRVQCRFGFEELKVLFPTAHIEECSDKWTYEAKEGVYWRSNDRRENIQQRFGKLRYAQKRVIERADGTNDREVVVWYDQEGKAGKSWLTGAMWERGLAYFSVADTSGKTIVMDIASEYLKNGWRPYIIIDIPRAGKWTPELYEAIERIKDGLIKDPRYSSEAVNIHGVKVIVMTNTMPKLDKLSADRWKIITQQELTLEETAIEQFALTGKGGYRPPLTPPTWDSRDVRGPLS</sequence>
<accession>A0A1W5Q0A5</accession>
<organism evidence="2 3">
    <name type="scientific">Macaca mulatta feces associated virus 4</name>
    <dbReference type="NCBI Taxonomy" id="2499226"/>
    <lineage>
        <taxon>Viruses</taxon>
        <taxon>Monodnaviria</taxon>
        <taxon>Shotokuvirae</taxon>
        <taxon>Cressdnaviricota</taxon>
        <taxon>Arfiviricetes</taxon>
        <taxon>Cremevirales</taxon>
        <taxon>Smacoviridae</taxon>
        <taxon>Porprismacovirus</taxon>
        <taxon>Porprismacovirus macas2</taxon>
    </lineage>
</organism>
<evidence type="ECO:0000256" key="1">
    <source>
        <dbReference type="SAM" id="MobiDB-lite"/>
    </source>
</evidence>
<dbReference type="Proteomes" id="UP000287638">
    <property type="component" value="Segment"/>
</dbReference>
<evidence type="ECO:0000313" key="2">
    <source>
        <dbReference type="EMBL" id="APG55826.1"/>
    </source>
</evidence>
<proteinExistence type="predicted"/>
<dbReference type="EMBL" id="KU043430">
    <property type="protein sequence ID" value="APG55826.1"/>
    <property type="molecule type" value="Genomic_DNA"/>
</dbReference>
<evidence type="ECO:0000313" key="3">
    <source>
        <dbReference type="Proteomes" id="UP000287638"/>
    </source>
</evidence>